<sequence>MKKLLYTTFLAVFAAFITSCDTMNKKDNENNKPLSFPTLKYCNPEMLKSDKSFICIQRQQGADLIETNIKFDTDSFTLNNQAKAVLNKLYAYLKITGTTRFTIRGYAGKIDSDLLTDKDLLTEHNIRLSKNRAISVREYLVKKGLEQNDSIEPADGIKIEAMGYQDPIAPNDSNANRAINQRVEISIESKLVEQIDNIEHNLKHLRPADYTKFFSNVFLLNGNQLDDTSEIYDSREKRPVLGSHFTIFANKQYTAKDDNSNFIIVSKPKPISNFNDDQKVYKLGSANYKFTYKGITALTIKNLNREASVGDYVIPDDLVSEKLPDETFRANEKVIANVMEDVMNTSTFSSSYNSILLNKGSADGLKVGTEMILYEPATRTDGFPIPPKYIGYGFIYRISDHYCIMLVVNSLQEITDSSMATTTL</sequence>
<dbReference type="OrthoDB" id="9805832at2"/>
<dbReference type="Proteomes" id="UP000184222">
    <property type="component" value="Chromosome"/>
</dbReference>
<dbReference type="PROSITE" id="PS51257">
    <property type="entry name" value="PROKAR_LIPOPROTEIN"/>
    <property type="match status" value="1"/>
</dbReference>
<dbReference type="PANTHER" id="PTHR30329">
    <property type="entry name" value="STATOR ELEMENT OF FLAGELLAR MOTOR COMPLEX"/>
    <property type="match status" value="1"/>
</dbReference>
<dbReference type="InterPro" id="IPR036737">
    <property type="entry name" value="OmpA-like_sf"/>
</dbReference>
<reference evidence="4 5" key="1">
    <citation type="journal article" date="2016" name="Appl. Environ. Microbiol.">
        <title>Whole genome relationships among Francisella bacteria of diverse origin define new species and provide specific regions for detection.</title>
        <authorList>
            <person name="Challacombe J.F."/>
            <person name="Petersen J.M."/>
            <person name="Gallegos-Graves V."/>
            <person name="Hodge D."/>
            <person name="Pillai S."/>
            <person name="Kuske C.R."/>
        </authorList>
    </citation>
    <scope>NUCLEOTIDE SEQUENCE [LARGE SCALE GENOMIC DNA]</scope>
    <source>
        <strain evidence="5">TX07-7310</strain>
    </source>
</reference>
<evidence type="ECO:0000313" key="5">
    <source>
        <dbReference type="Proteomes" id="UP000184222"/>
    </source>
</evidence>
<dbReference type="PANTHER" id="PTHR30329:SF21">
    <property type="entry name" value="LIPOPROTEIN YIAD-RELATED"/>
    <property type="match status" value="1"/>
</dbReference>
<dbReference type="InterPro" id="IPR050330">
    <property type="entry name" value="Bact_OuterMem_StrucFunc"/>
</dbReference>
<evidence type="ECO:0000259" key="3">
    <source>
        <dbReference type="PROSITE" id="PS51123"/>
    </source>
</evidence>
<keyword evidence="5" id="KW-1185">Reference proteome</keyword>
<organism evidence="4 5">
    <name type="scientific">Francisella uliginis</name>
    <dbReference type="NCBI Taxonomy" id="573570"/>
    <lineage>
        <taxon>Bacteria</taxon>
        <taxon>Pseudomonadati</taxon>
        <taxon>Pseudomonadota</taxon>
        <taxon>Gammaproteobacteria</taxon>
        <taxon>Thiotrichales</taxon>
        <taxon>Francisellaceae</taxon>
        <taxon>Francisella</taxon>
    </lineage>
</organism>
<dbReference type="KEGG" id="frx:F7310_01945"/>
<feature type="signal peptide" evidence="2">
    <location>
        <begin position="1"/>
        <end position="19"/>
    </location>
</feature>
<dbReference type="RefSeq" id="WP_072711384.1">
    <property type="nucleotide sequence ID" value="NZ_CP016796.1"/>
</dbReference>
<dbReference type="SUPFAM" id="SSF103088">
    <property type="entry name" value="OmpA-like"/>
    <property type="match status" value="1"/>
</dbReference>
<dbReference type="STRING" id="573570.F7310_01945"/>
<dbReference type="PROSITE" id="PS51123">
    <property type="entry name" value="OMPA_2"/>
    <property type="match status" value="1"/>
</dbReference>
<dbReference type="InterPro" id="IPR006665">
    <property type="entry name" value="OmpA-like"/>
</dbReference>
<name>A0A1L4BQQ7_9GAMM</name>
<dbReference type="EMBL" id="CP016796">
    <property type="protein sequence ID" value="API86190.1"/>
    <property type="molecule type" value="Genomic_DNA"/>
</dbReference>
<keyword evidence="1" id="KW-0472">Membrane</keyword>
<evidence type="ECO:0000256" key="2">
    <source>
        <dbReference type="SAM" id="SignalP"/>
    </source>
</evidence>
<dbReference type="CDD" id="cd07185">
    <property type="entry name" value="OmpA_C-like"/>
    <property type="match status" value="1"/>
</dbReference>
<keyword evidence="2" id="KW-0732">Signal</keyword>
<evidence type="ECO:0000313" key="4">
    <source>
        <dbReference type="EMBL" id="API86190.1"/>
    </source>
</evidence>
<accession>A0A1L4BQQ7</accession>
<evidence type="ECO:0000256" key="1">
    <source>
        <dbReference type="PROSITE-ProRule" id="PRU00473"/>
    </source>
</evidence>
<feature type="chain" id="PRO_5012091961" description="OmpA-like domain-containing protein" evidence="2">
    <location>
        <begin position="20"/>
        <end position="424"/>
    </location>
</feature>
<dbReference type="GO" id="GO:0016020">
    <property type="term" value="C:membrane"/>
    <property type="evidence" value="ECO:0007669"/>
    <property type="project" value="UniProtKB-UniRule"/>
</dbReference>
<proteinExistence type="predicted"/>
<dbReference type="AlphaFoldDB" id="A0A1L4BQQ7"/>
<gene>
    <name evidence="4" type="ORF">F7310_01945</name>
</gene>
<feature type="domain" description="OmpA-like" evidence="3">
    <location>
        <begin position="58"/>
        <end position="191"/>
    </location>
</feature>
<protein>
    <recommendedName>
        <fullName evidence="3">OmpA-like domain-containing protein</fullName>
    </recommendedName>
</protein>
<dbReference type="Gene3D" id="3.30.1330.60">
    <property type="entry name" value="OmpA-like domain"/>
    <property type="match status" value="1"/>
</dbReference>
<dbReference type="Pfam" id="PF00691">
    <property type="entry name" value="OmpA"/>
    <property type="match status" value="1"/>
</dbReference>